<dbReference type="InterPro" id="IPR036291">
    <property type="entry name" value="NAD(P)-bd_dom_sf"/>
</dbReference>
<dbReference type="Proteomes" id="UP000629365">
    <property type="component" value="Unassembled WGS sequence"/>
</dbReference>
<organism evidence="2 3">
    <name type="scientific">Microbacterium murale</name>
    <dbReference type="NCBI Taxonomy" id="1081040"/>
    <lineage>
        <taxon>Bacteria</taxon>
        <taxon>Bacillati</taxon>
        <taxon>Actinomycetota</taxon>
        <taxon>Actinomycetes</taxon>
        <taxon>Micrococcales</taxon>
        <taxon>Microbacteriaceae</taxon>
        <taxon>Microbacterium</taxon>
    </lineage>
</organism>
<evidence type="ECO:0000259" key="1">
    <source>
        <dbReference type="Pfam" id="PF05368"/>
    </source>
</evidence>
<feature type="domain" description="NmrA-like" evidence="1">
    <location>
        <begin position="18"/>
        <end position="248"/>
    </location>
</feature>
<protein>
    <submittedName>
        <fullName evidence="2">NAD(P)-dependent oxidoreductase</fullName>
    </submittedName>
</protein>
<comment type="caution">
    <text evidence="2">The sequence shown here is derived from an EMBL/GenBank/DDBJ whole genome shotgun (WGS) entry which is preliminary data.</text>
</comment>
<proteinExistence type="predicted"/>
<evidence type="ECO:0000313" key="3">
    <source>
        <dbReference type="Proteomes" id="UP000629365"/>
    </source>
</evidence>
<dbReference type="PANTHER" id="PTHR47129:SF1">
    <property type="entry name" value="NMRA-LIKE DOMAIN-CONTAINING PROTEIN"/>
    <property type="match status" value="1"/>
</dbReference>
<sequence>MPLTGCHRGPLLERILMTILITGATGQLGHLVIDSLLARGADPEAIVAGARDLSKAADLADRGIRVVALDYDDAASVSAALDGVDSVLLISGSEVGRRTPQHKAVIDAAKAAGVRKLVYTSAPKATTSDLVLAPEHKATEELIAASGIPAVILRNNWYTENYVGSMSQAAESGVLAASVGDGKVASASRQDFADAAAVVLLEDGHIGEVYELAGDIAWDFSELAAAIAEIVGRPVEYTALSTEEHAAQLAGAGLDEGTIGFVTALDTGIRSGTLAETDGTLARLIGRPTTPLAEGLRAAA</sequence>
<dbReference type="SUPFAM" id="SSF51735">
    <property type="entry name" value="NAD(P)-binding Rossmann-fold domains"/>
    <property type="match status" value="1"/>
</dbReference>
<dbReference type="CDD" id="cd05269">
    <property type="entry name" value="TMR_SDR_a"/>
    <property type="match status" value="1"/>
</dbReference>
<dbReference type="InterPro" id="IPR008030">
    <property type="entry name" value="NmrA-like"/>
</dbReference>
<gene>
    <name evidence="2" type="ORF">GCM10007269_18710</name>
</gene>
<accession>A0ABQ1RNJ8</accession>
<dbReference type="InterPro" id="IPR052718">
    <property type="entry name" value="NmrA-type_oxidoreductase"/>
</dbReference>
<reference evidence="3" key="1">
    <citation type="journal article" date="2019" name="Int. J. Syst. Evol. Microbiol.">
        <title>The Global Catalogue of Microorganisms (GCM) 10K type strain sequencing project: providing services to taxonomists for standard genome sequencing and annotation.</title>
        <authorList>
            <consortium name="The Broad Institute Genomics Platform"/>
            <consortium name="The Broad Institute Genome Sequencing Center for Infectious Disease"/>
            <person name="Wu L."/>
            <person name="Ma J."/>
        </authorList>
    </citation>
    <scope>NUCLEOTIDE SEQUENCE [LARGE SCALE GENOMIC DNA]</scope>
    <source>
        <strain evidence="3">CCM 7640</strain>
    </source>
</reference>
<evidence type="ECO:0000313" key="2">
    <source>
        <dbReference type="EMBL" id="GGD75878.1"/>
    </source>
</evidence>
<name>A0ABQ1RNJ8_9MICO</name>
<dbReference type="EMBL" id="BMCM01000002">
    <property type="protein sequence ID" value="GGD75878.1"/>
    <property type="molecule type" value="Genomic_DNA"/>
</dbReference>
<dbReference type="Gene3D" id="3.90.25.10">
    <property type="entry name" value="UDP-galactose 4-epimerase, domain 1"/>
    <property type="match status" value="1"/>
</dbReference>
<dbReference type="PANTHER" id="PTHR47129">
    <property type="entry name" value="QUINONE OXIDOREDUCTASE 2"/>
    <property type="match status" value="1"/>
</dbReference>
<keyword evidence="3" id="KW-1185">Reference proteome</keyword>
<dbReference type="Pfam" id="PF05368">
    <property type="entry name" value="NmrA"/>
    <property type="match status" value="1"/>
</dbReference>
<dbReference type="Gene3D" id="3.40.50.720">
    <property type="entry name" value="NAD(P)-binding Rossmann-like Domain"/>
    <property type="match status" value="1"/>
</dbReference>